<dbReference type="GO" id="GO:0008168">
    <property type="term" value="F:methyltransferase activity"/>
    <property type="evidence" value="ECO:0007669"/>
    <property type="project" value="UniProtKB-KW"/>
</dbReference>
<organism evidence="2 3">
    <name type="scientific">Flagellimonas nanhaiensis</name>
    <dbReference type="NCBI Taxonomy" id="2292706"/>
    <lineage>
        <taxon>Bacteria</taxon>
        <taxon>Pseudomonadati</taxon>
        <taxon>Bacteroidota</taxon>
        <taxon>Flavobacteriia</taxon>
        <taxon>Flavobacteriales</taxon>
        <taxon>Flavobacteriaceae</taxon>
        <taxon>Flagellimonas</taxon>
    </lineage>
</organism>
<dbReference type="EMBL" id="QTJX01000001">
    <property type="protein sequence ID" value="RDY61093.1"/>
    <property type="molecule type" value="Genomic_DNA"/>
</dbReference>
<dbReference type="Gene3D" id="3.40.50.150">
    <property type="entry name" value="Vaccinia Virus protein VP39"/>
    <property type="match status" value="1"/>
</dbReference>
<evidence type="ECO:0000313" key="3">
    <source>
        <dbReference type="Proteomes" id="UP000261828"/>
    </source>
</evidence>
<evidence type="ECO:0000313" key="2">
    <source>
        <dbReference type="EMBL" id="RDY61093.1"/>
    </source>
</evidence>
<dbReference type="Pfam" id="PF13489">
    <property type="entry name" value="Methyltransf_23"/>
    <property type="match status" value="1"/>
</dbReference>
<keyword evidence="1 2" id="KW-0808">Transferase</keyword>
<dbReference type="OrthoDB" id="9791837at2"/>
<name>A0A371JTD7_9FLAO</name>
<dbReference type="Proteomes" id="UP000261828">
    <property type="component" value="Unassembled WGS sequence"/>
</dbReference>
<comment type="caution">
    <text evidence="2">The sequence shown here is derived from an EMBL/GenBank/DDBJ whole genome shotgun (WGS) entry which is preliminary data.</text>
</comment>
<reference evidence="2 3" key="1">
    <citation type="submission" date="2018-08" db="EMBL/GenBank/DDBJ databases">
        <title>Muricauda nanhaiensis sp. nov., isolated from seawater of the South China Sea.</title>
        <authorList>
            <person name="Dang Y."/>
        </authorList>
    </citation>
    <scope>NUCLEOTIDE SEQUENCE [LARGE SCALE GENOMIC DNA]</scope>
    <source>
        <strain evidence="2 3">SM1704</strain>
    </source>
</reference>
<dbReference type="InterPro" id="IPR029063">
    <property type="entry name" value="SAM-dependent_MTases_sf"/>
</dbReference>
<dbReference type="PANTHER" id="PTHR43861:SF3">
    <property type="entry name" value="PUTATIVE (AFU_ORTHOLOGUE AFUA_2G14390)-RELATED"/>
    <property type="match status" value="1"/>
</dbReference>
<dbReference type="RefSeq" id="WP_116182976.1">
    <property type="nucleotide sequence ID" value="NZ_QTJX01000001.1"/>
</dbReference>
<dbReference type="GO" id="GO:0032259">
    <property type="term" value="P:methylation"/>
    <property type="evidence" value="ECO:0007669"/>
    <property type="project" value="UniProtKB-KW"/>
</dbReference>
<dbReference type="CDD" id="cd02440">
    <property type="entry name" value="AdoMet_MTases"/>
    <property type="match status" value="1"/>
</dbReference>
<sequence length="221" mass="25204">MKTDTITSWEKNASEWIKIIQNNSIPSRKYTNRAILDAVKELKGKKIVDIGCGEGWLTREMGKMGWEATGIDAIQSLITEARKKSSDSFYVGTYEDIMADKQIENQPFDAAIFNFCLYAKDDLPLLLGNTLKQITAKGSIVIQTLHPFFLVQNGFSYESQWLSDSWKGLPGDFKDGHVWYARTLEDWIREINTLQNVSFTIKEIRNDEGNPISLIIKITKL</sequence>
<proteinExistence type="predicted"/>
<dbReference type="AlphaFoldDB" id="A0A371JTD7"/>
<dbReference type="SUPFAM" id="SSF53335">
    <property type="entry name" value="S-adenosyl-L-methionine-dependent methyltransferases"/>
    <property type="match status" value="1"/>
</dbReference>
<accession>A0A371JTD7</accession>
<protein>
    <submittedName>
        <fullName evidence="2">Class I SAM-dependent methyltransferase</fullName>
    </submittedName>
</protein>
<evidence type="ECO:0000256" key="1">
    <source>
        <dbReference type="ARBA" id="ARBA00022679"/>
    </source>
</evidence>
<dbReference type="PANTHER" id="PTHR43861">
    <property type="entry name" value="TRANS-ACONITATE 2-METHYLTRANSFERASE-RELATED"/>
    <property type="match status" value="1"/>
</dbReference>
<keyword evidence="2" id="KW-0489">Methyltransferase</keyword>
<gene>
    <name evidence="2" type="ORF">DX873_02675</name>
</gene>
<keyword evidence="3" id="KW-1185">Reference proteome</keyword>